<dbReference type="Pfam" id="PF01594">
    <property type="entry name" value="AI-2E_transport"/>
    <property type="match status" value="1"/>
</dbReference>
<dbReference type="KEGG" id="mvl:KOY49_02045"/>
<name>A0A8F1SAQ9_9BACT</name>
<dbReference type="GO" id="GO:0005886">
    <property type="term" value="C:plasma membrane"/>
    <property type="evidence" value="ECO:0007669"/>
    <property type="project" value="UniProtKB-SubCell"/>
</dbReference>
<gene>
    <name evidence="9" type="ORF">KOY49_02045</name>
</gene>
<evidence type="ECO:0000256" key="4">
    <source>
        <dbReference type="ARBA" id="ARBA00022475"/>
    </source>
</evidence>
<evidence type="ECO:0000256" key="3">
    <source>
        <dbReference type="ARBA" id="ARBA00022448"/>
    </source>
</evidence>
<keyword evidence="3" id="KW-0813">Transport</keyword>
<evidence type="ECO:0000256" key="2">
    <source>
        <dbReference type="ARBA" id="ARBA00009773"/>
    </source>
</evidence>
<dbReference type="AlphaFoldDB" id="A0A8F1SAQ9"/>
<protein>
    <submittedName>
        <fullName evidence="9">AI-2E family transporter</fullName>
    </submittedName>
</protein>
<dbReference type="PANTHER" id="PTHR21716">
    <property type="entry name" value="TRANSMEMBRANE PROTEIN"/>
    <property type="match status" value="1"/>
</dbReference>
<feature type="transmembrane region" description="Helical" evidence="8">
    <location>
        <begin position="241"/>
        <end position="260"/>
    </location>
</feature>
<feature type="transmembrane region" description="Helical" evidence="8">
    <location>
        <begin position="267"/>
        <end position="293"/>
    </location>
</feature>
<evidence type="ECO:0000256" key="5">
    <source>
        <dbReference type="ARBA" id="ARBA00022692"/>
    </source>
</evidence>
<feature type="transmembrane region" description="Helical" evidence="8">
    <location>
        <begin position="66"/>
        <end position="88"/>
    </location>
</feature>
<dbReference type="PANTHER" id="PTHR21716:SF53">
    <property type="entry name" value="PERMEASE PERM-RELATED"/>
    <property type="match status" value="1"/>
</dbReference>
<evidence type="ECO:0000256" key="7">
    <source>
        <dbReference type="ARBA" id="ARBA00023136"/>
    </source>
</evidence>
<keyword evidence="6 8" id="KW-1133">Transmembrane helix</keyword>
<feature type="transmembrane region" description="Helical" evidence="8">
    <location>
        <begin position="36"/>
        <end position="54"/>
    </location>
</feature>
<feature type="transmembrane region" description="Helical" evidence="8">
    <location>
        <begin position="12"/>
        <end position="30"/>
    </location>
</feature>
<evidence type="ECO:0000256" key="6">
    <source>
        <dbReference type="ARBA" id="ARBA00022989"/>
    </source>
</evidence>
<feature type="transmembrane region" description="Helical" evidence="8">
    <location>
        <begin position="206"/>
        <end position="235"/>
    </location>
</feature>
<keyword evidence="7 8" id="KW-0472">Membrane</keyword>
<dbReference type="InterPro" id="IPR002549">
    <property type="entry name" value="AI-2E-like"/>
</dbReference>
<dbReference type="Proteomes" id="UP000677117">
    <property type="component" value="Chromosome"/>
</dbReference>
<feature type="transmembrane region" description="Helical" evidence="8">
    <location>
        <begin position="158"/>
        <end position="177"/>
    </location>
</feature>
<organism evidence="9 10">
    <name type="scientific">Candidatus Minimicrobia vallesae</name>
    <dbReference type="NCBI Taxonomy" id="2841264"/>
    <lineage>
        <taxon>Bacteria</taxon>
        <taxon>Candidatus Saccharimonadota</taxon>
        <taxon>Candidatus Saccharimonadota incertae sedis</taxon>
        <taxon>Candidatus Minimicrobia</taxon>
    </lineage>
</organism>
<proteinExistence type="inferred from homology"/>
<evidence type="ECO:0000256" key="1">
    <source>
        <dbReference type="ARBA" id="ARBA00004651"/>
    </source>
</evidence>
<dbReference type="EMBL" id="CP076459">
    <property type="protein sequence ID" value="QWQ31759.1"/>
    <property type="molecule type" value="Genomic_DNA"/>
</dbReference>
<keyword evidence="5 8" id="KW-0812">Transmembrane</keyword>
<evidence type="ECO:0000313" key="9">
    <source>
        <dbReference type="EMBL" id="QWQ31759.1"/>
    </source>
</evidence>
<keyword evidence="4" id="KW-1003">Cell membrane</keyword>
<feature type="transmembrane region" description="Helical" evidence="8">
    <location>
        <begin position="313"/>
        <end position="338"/>
    </location>
</feature>
<keyword evidence="10" id="KW-1185">Reference proteome</keyword>
<comment type="similarity">
    <text evidence="2">Belongs to the autoinducer-2 exporter (AI-2E) (TC 2.A.86) family.</text>
</comment>
<dbReference type="RefSeq" id="WP_232736507.1">
    <property type="nucleotide sequence ID" value="NZ_CP076459.1"/>
</dbReference>
<comment type="subcellular location">
    <subcellularLocation>
        <location evidence="1">Cell membrane</location>
        <topology evidence="1">Multi-pass membrane protein</topology>
    </subcellularLocation>
</comment>
<dbReference type="GO" id="GO:0055085">
    <property type="term" value="P:transmembrane transport"/>
    <property type="evidence" value="ECO:0007669"/>
    <property type="project" value="TreeGrafter"/>
</dbReference>
<accession>A0A8F1SAQ9</accession>
<reference evidence="9" key="1">
    <citation type="submission" date="2021-06" db="EMBL/GenBank/DDBJ databases">
        <title>An adapted protocol for Saccharibacteria cultivation: two new species join this phylum of Candidate Phyla Radiations.</title>
        <authorList>
            <person name="Ibrahim A."/>
            <person name="Maatouk M."/>
            <person name="Raoult D."/>
            <person name="Bittar F."/>
        </authorList>
    </citation>
    <scope>NUCLEOTIDE SEQUENCE</scope>
    <source>
        <strain evidence="9">IHU2</strain>
    </source>
</reference>
<sequence length="377" mass="41105">MKVRIEIDTKTFVRFWLVVMGFGLAGLAIYSAKDALVLLGISLFLALALNRPVAAIAKKLPGKSRLGGTALAYTTLVLLLGCVVWFVIPPIVQQSAKFVESIPSIIDQTSSQWRGVNDFIDKNNLRPQVDSMMENIKQQSSSWATSVGTNLLSSVGSLASFLGSLFLVLVLSFLMLLEGPTWVKRLWGLYNDEEKMERHKKLVGRMYNVITGYVSGQLTVSGIDAILSGFVVFVLSLTFPVINSNLAMLTVMATFVLTLIPMFGATIAGALISLLLFFNNMTAGIIYAIYFVVYQQIENNFVSPSIQSKKVELSALTVLVAVTIGLYVGGLLGGLVAIPAAGVVKVLLDNYLEQAKSNRVENEKPLNKLVKKLKNED</sequence>
<evidence type="ECO:0000313" key="10">
    <source>
        <dbReference type="Proteomes" id="UP000677117"/>
    </source>
</evidence>
<evidence type="ECO:0000256" key="8">
    <source>
        <dbReference type="SAM" id="Phobius"/>
    </source>
</evidence>